<feature type="transmembrane region" description="Helical" evidence="7">
    <location>
        <begin position="163"/>
        <end position="190"/>
    </location>
</feature>
<feature type="signal peptide" evidence="8">
    <location>
        <begin position="1"/>
        <end position="16"/>
    </location>
</feature>
<feature type="transmembrane region" description="Helical" evidence="7">
    <location>
        <begin position="210"/>
        <end position="228"/>
    </location>
</feature>
<dbReference type="PANTHER" id="PTHR43220:SF21">
    <property type="entry name" value="TRANSMEMBRANE PROTEIN 41A"/>
    <property type="match status" value="1"/>
</dbReference>
<keyword evidence="11" id="KW-1185">Reference proteome</keyword>
<protein>
    <recommendedName>
        <fullName evidence="9">VTT domain-containing protein</fullName>
    </recommendedName>
</protein>
<keyword evidence="2 7" id="KW-0812">Transmembrane</keyword>
<keyword evidence="3 8" id="KW-0732">Signal</keyword>
<dbReference type="AlphaFoldDB" id="A0A9P0E2B8"/>
<evidence type="ECO:0000256" key="8">
    <source>
        <dbReference type="SAM" id="SignalP"/>
    </source>
</evidence>
<dbReference type="GO" id="GO:0016020">
    <property type="term" value="C:membrane"/>
    <property type="evidence" value="ECO:0007669"/>
    <property type="project" value="UniProtKB-SubCell"/>
</dbReference>
<feature type="transmembrane region" description="Helical" evidence="7">
    <location>
        <begin position="93"/>
        <end position="116"/>
    </location>
</feature>
<feature type="chain" id="PRO_5040494251" description="VTT domain-containing protein" evidence="8">
    <location>
        <begin position="17"/>
        <end position="242"/>
    </location>
</feature>
<proteinExistence type="inferred from homology"/>
<keyword evidence="4 7" id="KW-1133">Transmembrane helix</keyword>
<dbReference type="Proteomes" id="UP001152798">
    <property type="component" value="Chromosome 2"/>
</dbReference>
<feature type="domain" description="VTT" evidence="9">
    <location>
        <begin position="79"/>
        <end position="199"/>
    </location>
</feature>
<dbReference type="InterPro" id="IPR032816">
    <property type="entry name" value="VTT_dom"/>
</dbReference>
<organism evidence="10 11">
    <name type="scientific">Nezara viridula</name>
    <name type="common">Southern green stink bug</name>
    <name type="synonym">Cimex viridulus</name>
    <dbReference type="NCBI Taxonomy" id="85310"/>
    <lineage>
        <taxon>Eukaryota</taxon>
        <taxon>Metazoa</taxon>
        <taxon>Ecdysozoa</taxon>
        <taxon>Arthropoda</taxon>
        <taxon>Hexapoda</taxon>
        <taxon>Insecta</taxon>
        <taxon>Pterygota</taxon>
        <taxon>Neoptera</taxon>
        <taxon>Paraneoptera</taxon>
        <taxon>Hemiptera</taxon>
        <taxon>Heteroptera</taxon>
        <taxon>Panheteroptera</taxon>
        <taxon>Pentatomomorpha</taxon>
        <taxon>Pentatomoidea</taxon>
        <taxon>Pentatomidae</taxon>
        <taxon>Pentatominae</taxon>
        <taxon>Nezara</taxon>
    </lineage>
</organism>
<evidence type="ECO:0000256" key="7">
    <source>
        <dbReference type="SAM" id="Phobius"/>
    </source>
</evidence>
<keyword evidence="5 7" id="KW-0472">Membrane</keyword>
<accession>A0A9P0E2B8</accession>
<evidence type="ECO:0000256" key="4">
    <source>
        <dbReference type="ARBA" id="ARBA00022989"/>
    </source>
</evidence>
<comment type="similarity">
    <text evidence="6">Belongs to the TMEM41 family.</text>
</comment>
<dbReference type="OrthoDB" id="3364966at2759"/>
<name>A0A9P0E2B8_NEZVI</name>
<evidence type="ECO:0000256" key="3">
    <source>
        <dbReference type="ARBA" id="ARBA00022729"/>
    </source>
</evidence>
<evidence type="ECO:0000313" key="10">
    <source>
        <dbReference type="EMBL" id="CAH1392559.1"/>
    </source>
</evidence>
<reference evidence="10" key="1">
    <citation type="submission" date="2022-01" db="EMBL/GenBank/DDBJ databases">
        <authorList>
            <person name="King R."/>
        </authorList>
    </citation>
    <scope>NUCLEOTIDE SEQUENCE</scope>
</reference>
<comment type="subcellular location">
    <subcellularLocation>
        <location evidence="1">Membrane</location>
        <topology evidence="1">Multi-pass membrane protein</topology>
    </subcellularLocation>
</comment>
<evidence type="ECO:0000313" key="11">
    <source>
        <dbReference type="Proteomes" id="UP001152798"/>
    </source>
</evidence>
<sequence>MSSLINLLVIFGCSTAWLITLSKMAPSLVDFKEESMRFPTSFNDLTRLSALFQAYNKNNRLYMIILFTSAYLYKQTFCIPGSVLLNVLAGAIFGLWTALPLCCVLTGLGATLSYLLSKQFAEQIVVHYWPEEVRNLKERVDFNKHRLIPYLLSLRLLPFTPNWLLNLISPVVGIPLHYFFVTAFLGLIPYNYICVQSGAMLSSFSSLNDILSWETFIKLTFLSIMVLITPKIIKTFINHPTV</sequence>
<dbReference type="PANTHER" id="PTHR43220">
    <property type="match status" value="1"/>
</dbReference>
<gene>
    <name evidence="10" type="ORF">NEZAVI_LOCUS3362</name>
</gene>
<evidence type="ECO:0000256" key="5">
    <source>
        <dbReference type="ARBA" id="ARBA00023136"/>
    </source>
</evidence>
<evidence type="ECO:0000256" key="2">
    <source>
        <dbReference type="ARBA" id="ARBA00022692"/>
    </source>
</evidence>
<dbReference type="EMBL" id="OV725078">
    <property type="protein sequence ID" value="CAH1392559.1"/>
    <property type="molecule type" value="Genomic_DNA"/>
</dbReference>
<evidence type="ECO:0000259" key="9">
    <source>
        <dbReference type="Pfam" id="PF09335"/>
    </source>
</evidence>
<dbReference type="Pfam" id="PF09335">
    <property type="entry name" value="VTT_dom"/>
    <property type="match status" value="1"/>
</dbReference>
<dbReference type="InterPro" id="IPR045014">
    <property type="entry name" value="TM41A/B"/>
</dbReference>
<evidence type="ECO:0000256" key="1">
    <source>
        <dbReference type="ARBA" id="ARBA00004141"/>
    </source>
</evidence>
<evidence type="ECO:0000256" key="6">
    <source>
        <dbReference type="ARBA" id="ARBA00025797"/>
    </source>
</evidence>